<dbReference type="InterPro" id="IPR041588">
    <property type="entry name" value="Integrase_H2C2"/>
</dbReference>
<dbReference type="PANTHER" id="PTHR43570">
    <property type="entry name" value="ALDEHYDE DEHYDROGENASE"/>
    <property type="match status" value="1"/>
</dbReference>
<dbReference type="Pfam" id="PF17921">
    <property type="entry name" value="Integrase_H2C2"/>
    <property type="match status" value="1"/>
</dbReference>
<feature type="domain" description="Integrase catalytic" evidence="3">
    <location>
        <begin position="136"/>
        <end position="305"/>
    </location>
</feature>
<dbReference type="Gene3D" id="1.10.340.70">
    <property type="match status" value="1"/>
</dbReference>
<dbReference type="InterPro" id="IPR001584">
    <property type="entry name" value="Integrase_cat-core"/>
</dbReference>
<gene>
    <name evidence="4" type="ORF">LWI29_012862</name>
</gene>
<reference evidence="4" key="2">
    <citation type="submission" date="2023-06" db="EMBL/GenBank/DDBJ databases">
        <authorList>
            <person name="Swenson N.G."/>
            <person name="Wegrzyn J.L."/>
            <person name="Mcevoy S.L."/>
        </authorList>
    </citation>
    <scope>NUCLEOTIDE SEQUENCE</scope>
    <source>
        <strain evidence="4">NS2018</strain>
        <tissue evidence="4">Leaf</tissue>
    </source>
</reference>
<evidence type="ECO:0000313" key="4">
    <source>
        <dbReference type="EMBL" id="KAK0604178.1"/>
    </source>
</evidence>
<dbReference type="EMBL" id="JAUESC010000002">
    <property type="protein sequence ID" value="KAK0604178.1"/>
    <property type="molecule type" value="Genomic_DNA"/>
</dbReference>
<dbReference type="Gene3D" id="3.40.605.10">
    <property type="entry name" value="Aldehyde Dehydrogenase, Chain A, domain 1"/>
    <property type="match status" value="1"/>
</dbReference>
<dbReference type="GO" id="GO:0004029">
    <property type="term" value="F:aldehyde dehydrogenase (NAD+) activity"/>
    <property type="evidence" value="ECO:0007669"/>
    <property type="project" value="TreeGrafter"/>
</dbReference>
<dbReference type="GO" id="GO:0015074">
    <property type="term" value="P:DNA integration"/>
    <property type="evidence" value="ECO:0007669"/>
    <property type="project" value="InterPro"/>
</dbReference>
<keyword evidence="5" id="KW-1185">Reference proteome</keyword>
<sequence>MNRVADALSRRVNLLTIMTVRVPGFDSFRELFDSDPYFSGVIAAARTGENSEFLLVDGFLFRGNQLCPDCSLRLQIIKESHGEGHVGRDRTLQLVKGSYFWPTIRKEVEKYVARCRICQLSKGKATNTGLYMPLPIPTQPWTDLSMDFVLGLPRTQRGVDSIYVIVDRFSKLAHFVPCKKTTDAVKVAQLFFREVYRLHGLPISIVFDRDTRFLSHFWRSLWKMVNTRLDFSSAYHPQTDGQTEVVNRALGDLLRCLDLGKHPVESYRDEIGFIEKSATNALNCLEKWMAPTKSRLPLGFFPAKGEVISEPLGVVLVFGSWNFPITLGLDPVIGAIAAGNTVMLKASELTPECASFLAETIPLYMDSNAVKVIVGGVDIGEQLLQQKWDKIFFTGSPRVGRVVMSAAAQHLTPVTLELGGKCPAIVDTLSSPSDIKTTVKRMIGGKWGTCSGQACVGVDYILVEEKFAPTMIDLLKKTIKKLYGDSPIDSKYLCRIINKNHFERLHKLLEDPLVAASIIHGGSLDREKLIIEPTILLNPPLDAEIMTEEIFGPLLPIITLNHIQESIEFINSRPKPLTIYAFTKMKNS</sequence>
<dbReference type="Gene3D" id="3.40.309.10">
    <property type="entry name" value="Aldehyde Dehydrogenase, Chain A, domain 2"/>
    <property type="match status" value="1"/>
</dbReference>
<proteinExistence type="inferred from homology"/>
<evidence type="ECO:0000256" key="1">
    <source>
        <dbReference type="ARBA" id="ARBA00009986"/>
    </source>
</evidence>
<name>A0AA39T9P1_ACESA</name>
<keyword evidence="2" id="KW-0560">Oxidoreductase</keyword>
<dbReference type="PANTHER" id="PTHR43570:SF17">
    <property type="entry name" value="ALDEHYDE DEHYDROGENASE FAMILY 3 MEMBER F1"/>
    <property type="match status" value="1"/>
</dbReference>
<dbReference type="GO" id="GO:0006081">
    <property type="term" value="P:aldehyde metabolic process"/>
    <property type="evidence" value="ECO:0007669"/>
    <property type="project" value="InterPro"/>
</dbReference>
<reference evidence="4" key="1">
    <citation type="journal article" date="2022" name="Plant J.">
        <title>Strategies of tolerance reflected in two North American maple genomes.</title>
        <authorList>
            <person name="McEvoy S.L."/>
            <person name="Sezen U.U."/>
            <person name="Trouern-Trend A."/>
            <person name="McMahon S.M."/>
            <person name="Schaberg P.G."/>
            <person name="Yang J."/>
            <person name="Wegrzyn J.L."/>
            <person name="Swenson N.G."/>
        </authorList>
    </citation>
    <scope>NUCLEOTIDE SEQUENCE</scope>
    <source>
        <strain evidence="4">NS2018</strain>
    </source>
</reference>
<dbReference type="InterPro" id="IPR016162">
    <property type="entry name" value="Ald_DH_N"/>
</dbReference>
<dbReference type="InterPro" id="IPR016161">
    <property type="entry name" value="Ald_DH/histidinol_DH"/>
</dbReference>
<dbReference type="GO" id="GO:0005737">
    <property type="term" value="C:cytoplasm"/>
    <property type="evidence" value="ECO:0007669"/>
    <property type="project" value="TreeGrafter"/>
</dbReference>
<dbReference type="Pfam" id="PF00171">
    <property type="entry name" value="Aldedh"/>
    <property type="match status" value="1"/>
</dbReference>
<dbReference type="Proteomes" id="UP001168877">
    <property type="component" value="Unassembled WGS sequence"/>
</dbReference>
<evidence type="ECO:0000313" key="5">
    <source>
        <dbReference type="Proteomes" id="UP001168877"/>
    </source>
</evidence>
<dbReference type="InterPro" id="IPR012337">
    <property type="entry name" value="RNaseH-like_sf"/>
</dbReference>
<dbReference type="AlphaFoldDB" id="A0AA39T9P1"/>
<dbReference type="InterPro" id="IPR012394">
    <property type="entry name" value="Aldehyde_DH_NAD(P)"/>
</dbReference>
<organism evidence="4 5">
    <name type="scientific">Acer saccharum</name>
    <name type="common">Sugar maple</name>
    <dbReference type="NCBI Taxonomy" id="4024"/>
    <lineage>
        <taxon>Eukaryota</taxon>
        <taxon>Viridiplantae</taxon>
        <taxon>Streptophyta</taxon>
        <taxon>Embryophyta</taxon>
        <taxon>Tracheophyta</taxon>
        <taxon>Spermatophyta</taxon>
        <taxon>Magnoliopsida</taxon>
        <taxon>eudicotyledons</taxon>
        <taxon>Gunneridae</taxon>
        <taxon>Pentapetalae</taxon>
        <taxon>rosids</taxon>
        <taxon>malvids</taxon>
        <taxon>Sapindales</taxon>
        <taxon>Sapindaceae</taxon>
        <taxon>Hippocastanoideae</taxon>
        <taxon>Acereae</taxon>
        <taxon>Acer</taxon>
    </lineage>
</organism>
<dbReference type="SUPFAM" id="SSF53098">
    <property type="entry name" value="Ribonuclease H-like"/>
    <property type="match status" value="1"/>
</dbReference>
<accession>A0AA39T9P1</accession>
<comment type="caution">
    <text evidence="4">The sequence shown here is derived from an EMBL/GenBank/DDBJ whole genome shotgun (WGS) entry which is preliminary data.</text>
</comment>
<protein>
    <recommendedName>
        <fullName evidence="3">Integrase catalytic domain-containing protein</fullName>
    </recommendedName>
</protein>
<evidence type="ECO:0000259" key="3">
    <source>
        <dbReference type="PROSITE" id="PS50994"/>
    </source>
</evidence>
<dbReference type="InterPro" id="IPR015590">
    <property type="entry name" value="Aldehyde_DH_dom"/>
</dbReference>
<dbReference type="PROSITE" id="PS50994">
    <property type="entry name" value="INTEGRASE"/>
    <property type="match status" value="1"/>
</dbReference>
<dbReference type="SUPFAM" id="SSF53720">
    <property type="entry name" value="ALDH-like"/>
    <property type="match status" value="1"/>
</dbReference>
<dbReference type="InterPro" id="IPR016163">
    <property type="entry name" value="Ald_DH_C"/>
</dbReference>
<evidence type="ECO:0000256" key="2">
    <source>
        <dbReference type="ARBA" id="ARBA00023002"/>
    </source>
</evidence>
<comment type="similarity">
    <text evidence="1">Belongs to the aldehyde dehydrogenase family.</text>
</comment>